<gene>
    <name evidence="2" type="ORF">ACFOUO_02885</name>
</gene>
<evidence type="ECO:0000259" key="1">
    <source>
        <dbReference type="Pfam" id="PF01385"/>
    </source>
</evidence>
<accession>A0ABV8JFZ4</accession>
<keyword evidence="2" id="KW-0255">Endonuclease</keyword>
<keyword evidence="2" id="KW-0378">Hydrolase</keyword>
<protein>
    <submittedName>
        <fullName evidence="2">RNA-guided endonuclease InsQ/TnpB family protein</fullName>
    </submittedName>
</protein>
<dbReference type="NCBIfam" id="NF040570">
    <property type="entry name" value="guided_TnpB"/>
    <property type="match status" value="1"/>
</dbReference>
<evidence type="ECO:0000313" key="3">
    <source>
        <dbReference type="Proteomes" id="UP001595843"/>
    </source>
</evidence>
<dbReference type="InterPro" id="IPR001959">
    <property type="entry name" value="Transposase"/>
</dbReference>
<reference evidence="3" key="1">
    <citation type="journal article" date="2019" name="Int. J. Syst. Evol. Microbiol.">
        <title>The Global Catalogue of Microorganisms (GCM) 10K type strain sequencing project: providing services to taxonomists for standard genome sequencing and annotation.</title>
        <authorList>
            <consortium name="The Broad Institute Genomics Platform"/>
            <consortium name="The Broad Institute Genome Sequencing Center for Infectious Disease"/>
            <person name="Wu L."/>
            <person name="Ma J."/>
        </authorList>
    </citation>
    <scope>NUCLEOTIDE SEQUENCE [LARGE SCALE GENOMIC DNA]</scope>
    <source>
        <strain evidence="3">IBRC-M 10813</strain>
    </source>
</reference>
<dbReference type="Proteomes" id="UP001595843">
    <property type="component" value="Unassembled WGS sequence"/>
</dbReference>
<organism evidence="2 3">
    <name type="scientific">Salinithrix halophila</name>
    <dbReference type="NCBI Taxonomy" id="1485204"/>
    <lineage>
        <taxon>Bacteria</taxon>
        <taxon>Bacillati</taxon>
        <taxon>Bacillota</taxon>
        <taxon>Bacilli</taxon>
        <taxon>Bacillales</taxon>
        <taxon>Thermoactinomycetaceae</taxon>
        <taxon>Salinithrix</taxon>
    </lineage>
</organism>
<dbReference type="EMBL" id="JBHSAP010000007">
    <property type="protein sequence ID" value="MFC4075747.1"/>
    <property type="molecule type" value="Genomic_DNA"/>
</dbReference>
<feature type="domain" description="Probable transposase IS891/IS1136/IS1341" evidence="1">
    <location>
        <begin position="19"/>
        <end position="114"/>
    </location>
</feature>
<evidence type="ECO:0000313" key="2">
    <source>
        <dbReference type="EMBL" id="MFC4075747.1"/>
    </source>
</evidence>
<sequence length="134" mass="15487">MHQNCTIVRKNGRYHACFAVEQDRQPLPKTGKEVGVDLGIKYLAVTSFFTSPCYLRKSERRLKQLQRLVSKKKKGSHRRKKTIHLLARLHERIANQRKDTAHRISHQLVKRYDLLAFSMARGSRASVSSYGIGK</sequence>
<dbReference type="Pfam" id="PF01385">
    <property type="entry name" value="OrfB_IS605"/>
    <property type="match status" value="1"/>
</dbReference>
<keyword evidence="3" id="KW-1185">Reference proteome</keyword>
<comment type="caution">
    <text evidence="2">The sequence shown here is derived from an EMBL/GenBank/DDBJ whole genome shotgun (WGS) entry which is preliminary data.</text>
</comment>
<dbReference type="GO" id="GO:0004519">
    <property type="term" value="F:endonuclease activity"/>
    <property type="evidence" value="ECO:0007669"/>
    <property type="project" value="UniProtKB-KW"/>
</dbReference>
<dbReference type="RefSeq" id="WP_380701959.1">
    <property type="nucleotide sequence ID" value="NZ_JBHSAP010000007.1"/>
</dbReference>
<keyword evidence="2" id="KW-0540">Nuclease</keyword>
<name>A0ABV8JFZ4_9BACL</name>
<proteinExistence type="predicted"/>